<evidence type="ECO:0000256" key="2">
    <source>
        <dbReference type="PIRSR" id="PIRSR613078-1"/>
    </source>
</evidence>
<reference evidence="4 5" key="1">
    <citation type="journal article" date="2013" name="Curr. Biol.">
        <title>The Genome of the Foraminiferan Reticulomyxa filosa.</title>
        <authorList>
            <person name="Glockner G."/>
            <person name="Hulsmann N."/>
            <person name="Schleicher M."/>
            <person name="Noegel A.A."/>
            <person name="Eichinger L."/>
            <person name="Gallinger C."/>
            <person name="Pawlowski J."/>
            <person name="Sierra R."/>
            <person name="Euteneuer U."/>
            <person name="Pillet L."/>
            <person name="Moustafa A."/>
            <person name="Platzer M."/>
            <person name="Groth M."/>
            <person name="Szafranski K."/>
            <person name="Schliwa M."/>
        </authorList>
    </citation>
    <scope>NUCLEOTIDE SEQUENCE [LARGE SCALE GENOMIC DNA]</scope>
</reference>
<dbReference type="SUPFAM" id="SSF53254">
    <property type="entry name" value="Phosphoglycerate mutase-like"/>
    <property type="match status" value="1"/>
</dbReference>
<feature type="active site" description="Tele-phosphohistidine intermediate" evidence="2">
    <location>
        <position position="59"/>
    </location>
</feature>
<evidence type="ECO:0000313" key="5">
    <source>
        <dbReference type="Proteomes" id="UP000023152"/>
    </source>
</evidence>
<evidence type="ECO:0000256" key="1">
    <source>
        <dbReference type="ARBA" id="ARBA00022801"/>
    </source>
</evidence>
<gene>
    <name evidence="4" type="ORF">RFI_21278</name>
</gene>
<dbReference type="InterPro" id="IPR051695">
    <property type="entry name" value="Phosphoglycerate_Mutase"/>
</dbReference>
<dbReference type="PANTHER" id="PTHR46517">
    <property type="entry name" value="FRUCTOSE-2,6-BISPHOSPHATASE TIGAR"/>
    <property type="match status" value="1"/>
</dbReference>
<dbReference type="EMBL" id="ASPP01018591">
    <property type="protein sequence ID" value="ETO16088.1"/>
    <property type="molecule type" value="Genomic_DNA"/>
</dbReference>
<dbReference type="PROSITE" id="PS00175">
    <property type="entry name" value="PG_MUTASE"/>
    <property type="match status" value="1"/>
</dbReference>
<dbReference type="Proteomes" id="UP000023152">
    <property type="component" value="Unassembled WGS sequence"/>
</dbReference>
<dbReference type="SMART" id="SM00855">
    <property type="entry name" value="PGAM"/>
    <property type="match status" value="1"/>
</dbReference>
<proteinExistence type="predicted"/>
<dbReference type="InterPro" id="IPR013078">
    <property type="entry name" value="His_Pase_superF_clade-1"/>
</dbReference>
<keyword evidence="5" id="KW-1185">Reference proteome</keyword>
<dbReference type="GO" id="GO:0005829">
    <property type="term" value="C:cytosol"/>
    <property type="evidence" value="ECO:0007669"/>
    <property type="project" value="TreeGrafter"/>
</dbReference>
<dbReference type="OrthoDB" id="354304at2759"/>
<organism evidence="4 5">
    <name type="scientific">Reticulomyxa filosa</name>
    <dbReference type="NCBI Taxonomy" id="46433"/>
    <lineage>
        <taxon>Eukaryota</taxon>
        <taxon>Sar</taxon>
        <taxon>Rhizaria</taxon>
        <taxon>Retaria</taxon>
        <taxon>Foraminifera</taxon>
        <taxon>Monothalamids</taxon>
        <taxon>Reticulomyxidae</taxon>
        <taxon>Reticulomyxa</taxon>
    </lineage>
</organism>
<name>X6MQ05_RETFI</name>
<evidence type="ECO:0000256" key="3">
    <source>
        <dbReference type="PIRSR" id="PIRSR613078-2"/>
    </source>
</evidence>
<dbReference type="GO" id="GO:0004331">
    <property type="term" value="F:fructose-2,6-bisphosphate 2-phosphatase activity"/>
    <property type="evidence" value="ECO:0007669"/>
    <property type="project" value="TreeGrafter"/>
</dbReference>
<dbReference type="InterPro" id="IPR001345">
    <property type="entry name" value="PG/BPGM_mutase_AS"/>
</dbReference>
<dbReference type="InterPro" id="IPR029033">
    <property type="entry name" value="His_PPase_superfam"/>
</dbReference>
<dbReference type="Pfam" id="PF00300">
    <property type="entry name" value="His_Phos_1"/>
    <property type="match status" value="1"/>
</dbReference>
<protein>
    <submittedName>
        <fullName evidence="4">Phosphoglyceromutase</fullName>
    </submittedName>
</protein>
<evidence type="ECO:0000313" key="4">
    <source>
        <dbReference type="EMBL" id="ETO16088.1"/>
    </source>
</evidence>
<feature type="binding site" evidence="3">
    <location>
        <position position="113"/>
    </location>
    <ligand>
        <name>substrate</name>
    </ligand>
</feature>
<feature type="active site" description="Proton donor/acceptor" evidence="2">
    <location>
        <position position="141"/>
    </location>
</feature>
<dbReference type="CDD" id="cd07067">
    <property type="entry name" value="HP_PGM_like"/>
    <property type="match status" value="1"/>
</dbReference>
<feature type="binding site" evidence="3">
    <location>
        <begin position="58"/>
        <end position="65"/>
    </location>
    <ligand>
        <name>substrate</name>
    </ligand>
</feature>
<dbReference type="PANTHER" id="PTHR46517:SF1">
    <property type="entry name" value="FRUCTOSE-2,6-BISPHOSPHATASE TIGAR"/>
    <property type="match status" value="1"/>
</dbReference>
<dbReference type="GO" id="GO:0045820">
    <property type="term" value="P:negative regulation of glycolytic process"/>
    <property type="evidence" value="ECO:0007669"/>
    <property type="project" value="TreeGrafter"/>
</dbReference>
<sequence>MTSSSVKFPTASANQLALEERQAASSKGNEQEKNVMDISFSGRLVEEVTKDTELYLVRHGETEWNVVHKYQGQKDSNLTEKGKLQAVHVGQRLAHIHRTDRKFAKVYVSPLGRARHTAKLILEQFDDADNIECIYMPELMERNFGELEV</sequence>
<comment type="caution">
    <text evidence="4">The sequence shown here is derived from an EMBL/GenBank/DDBJ whole genome shotgun (WGS) entry which is preliminary data.</text>
</comment>
<accession>X6MQ05</accession>
<keyword evidence="1" id="KW-0378">Hydrolase</keyword>
<dbReference type="Gene3D" id="3.40.50.1240">
    <property type="entry name" value="Phosphoglycerate mutase-like"/>
    <property type="match status" value="1"/>
</dbReference>
<dbReference type="AlphaFoldDB" id="X6MQ05"/>
<dbReference type="GO" id="GO:0043456">
    <property type="term" value="P:regulation of pentose-phosphate shunt"/>
    <property type="evidence" value="ECO:0007669"/>
    <property type="project" value="TreeGrafter"/>
</dbReference>